<dbReference type="Pfam" id="PF01979">
    <property type="entry name" value="Amidohydro_1"/>
    <property type="match status" value="1"/>
</dbReference>
<dbReference type="SUPFAM" id="SSF51338">
    <property type="entry name" value="Composite domain of metallo-dependent hydrolases"/>
    <property type="match status" value="1"/>
</dbReference>
<evidence type="ECO:0000256" key="3">
    <source>
        <dbReference type="ARBA" id="ARBA00022801"/>
    </source>
</evidence>
<reference evidence="9" key="1">
    <citation type="journal article" date="2020" name="mSystems">
        <title>Genome- and Community-Level Interaction Insights into Carbon Utilization and Element Cycling Functions of Hydrothermarchaeota in Hydrothermal Sediment.</title>
        <authorList>
            <person name="Zhou Z."/>
            <person name="Liu Y."/>
            <person name="Xu W."/>
            <person name="Pan J."/>
            <person name="Luo Z.H."/>
            <person name="Li M."/>
        </authorList>
    </citation>
    <scope>NUCLEOTIDE SEQUENCE [LARGE SCALE GENOMIC DNA]</scope>
    <source>
        <strain evidence="9">SpSt-23</strain>
    </source>
</reference>
<dbReference type="PANTHER" id="PTHR11113:SF2">
    <property type="entry name" value="ADENINE DEAMINASE"/>
    <property type="match status" value="1"/>
</dbReference>
<dbReference type="AlphaFoldDB" id="A0A7C2BKU1"/>
<evidence type="ECO:0000259" key="8">
    <source>
        <dbReference type="Pfam" id="PF13382"/>
    </source>
</evidence>
<evidence type="ECO:0000256" key="6">
    <source>
        <dbReference type="HAMAP-Rule" id="MF_01518"/>
    </source>
</evidence>
<comment type="caution">
    <text evidence="9">The sequence shown here is derived from an EMBL/GenBank/DDBJ whole genome shotgun (WGS) entry which is preliminary data.</text>
</comment>
<gene>
    <name evidence="6 9" type="primary">ade</name>
    <name evidence="9" type="ORF">ENP55_04340</name>
</gene>
<feature type="domain" description="Amidohydrolase-related" evidence="7">
    <location>
        <begin position="82"/>
        <end position="370"/>
    </location>
</feature>
<dbReference type="PANTHER" id="PTHR11113">
    <property type="entry name" value="N-ACETYLGLUCOSAMINE-6-PHOSPHATE DEACETYLASE"/>
    <property type="match status" value="1"/>
</dbReference>
<keyword evidence="3 6" id="KW-0378">Hydrolase</keyword>
<dbReference type="EMBL" id="DSJT01000023">
    <property type="protein sequence ID" value="HEF87509.1"/>
    <property type="molecule type" value="Genomic_DNA"/>
</dbReference>
<dbReference type="GO" id="GO:0000034">
    <property type="term" value="F:adenine deaminase activity"/>
    <property type="evidence" value="ECO:0007669"/>
    <property type="project" value="UniProtKB-UniRule"/>
</dbReference>
<evidence type="ECO:0000259" key="7">
    <source>
        <dbReference type="Pfam" id="PF01979"/>
    </source>
</evidence>
<organism evidence="9">
    <name type="scientific">Thermosphaera aggregans</name>
    <dbReference type="NCBI Taxonomy" id="54254"/>
    <lineage>
        <taxon>Archaea</taxon>
        <taxon>Thermoproteota</taxon>
        <taxon>Thermoprotei</taxon>
        <taxon>Desulfurococcales</taxon>
        <taxon>Desulfurococcaceae</taxon>
        <taxon>Thermosphaera</taxon>
    </lineage>
</organism>
<evidence type="ECO:0000313" key="9">
    <source>
        <dbReference type="EMBL" id="HEF87509.1"/>
    </source>
</evidence>
<dbReference type="NCBIfam" id="TIGR01178">
    <property type="entry name" value="ade"/>
    <property type="match status" value="1"/>
</dbReference>
<proteinExistence type="inferred from homology"/>
<accession>A0A7C2BKU1</accession>
<name>A0A7C2BKU1_9CREN</name>
<dbReference type="Gene3D" id="3.20.20.140">
    <property type="entry name" value="Metal-dependent hydrolases"/>
    <property type="match status" value="1"/>
</dbReference>
<feature type="domain" description="Adenine deaminase C-terminal" evidence="8">
    <location>
        <begin position="428"/>
        <end position="594"/>
    </location>
</feature>
<comment type="cofactor">
    <cofactor evidence="6">
        <name>Mn(2+)</name>
        <dbReference type="ChEBI" id="CHEBI:29035"/>
    </cofactor>
</comment>
<dbReference type="InterPro" id="IPR011059">
    <property type="entry name" value="Metal-dep_hydrolase_composite"/>
</dbReference>
<comment type="similarity">
    <text evidence="1 6">Belongs to the metallo-dependent hydrolases superfamily. Adenine deaminase family.</text>
</comment>
<dbReference type="CDD" id="cd01295">
    <property type="entry name" value="AdeC"/>
    <property type="match status" value="1"/>
</dbReference>
<protein>
    <recommendedName>
        <fullName evidence="2 6">Adenine deaminase</fullName>
        <shortName evidence="6">Adenase</shortName>
        <shortName evidence="6">Adenine aminase</shortName>
        <ecNumber evidence="2 6">3.5.4.2</ecNumber>
    </recommendedName>
</protein>
<dbReference type="Gene3D" id="2.30.40.10">
    <property type="entry name" value="Urease, subunit C, domain 1"/>
    <property type="match status" value="1"/>
</dbReference>
<dbReference type="HAMAP" id="MF_01518">
    <property type="entry name" value="Adenine_deamin"/>
    <property type="match status" value="1"/>
</dbReference>
<dbReference type="GO" id="GO:0006146">
    <property type="term" value="P:adenine catabolic process"/>
    <property type="evidence" value="ECO:0007669"/>
    <property type="project" value="InterPro"/>
</dbReference>
<dbReference type="InterPro" id="IPR032466">
    <property type="entry name" value="Metal_Hydrolase"/>
</dbReference>
<dbReference type="EC" id="3.5.4.2" evidence="2 6"/>
<dbReference type="Pfam" id="PF13382">
    <property type="entry name" value="Adenine_deam_C"/>
    <property type="match status" value="1"/>
</dbReference>
<keyword evidence="4 6" id="KW-0464">Manganese</keyword>
<dbReference type="InterPro" id="IPR006680">
    <property type="entry name" value="Amidohydro-rel"/>
</dbReference>
<evidence type="ECO:0000256" key="4">
    <source>
        <dbReference type="ARBA" id="ARBA00023211"/>
    </source>
</evidence>
<evidence type="ECO:0000256" key="1">
    <source>
        <dbReference type="ARBA" id="ARBA00006773"/>
    </source>
</evidence>
<dbReference type="SUPFAM" id="SSF51556">
    <property type="entry name" value="Metallo-dependent hydrolases"/>
    <property type="match status" value="1"/>
</dbReference>
<comment type="catalytic activity">
    <reaction evidence="5 6">
        <text>adenine + H2O + H(+) = hypoxanthine + NH4(+)</text>
        <dbReference type="Rhea" id="RHEA:23688"/>
        <dbReference type="ChEBI" id="CHEBI:15377"/>
        <dbReference type="ChEBI" id="CHEBI:15378"/>
        <dbReference type="ChEBI" id="CHEBI:16708"/>
        <dbReference type="ChEBI" id="CHEBI:17368"/>
        <dbReference type="ChEBI" id="CHEBI:28938"/>
        <dbReference type="EC" id="3.5.4.2"/>
    </reaction>
</comment>
<sequence>MGSFFTRYNIEERSRLVQAASGRLPADIVITNVNIVLPHTEEILENHSIIVKDRRIAGIVEDESISKHISRETLIIDGSNNYVFPGFIDLHVHIESSLLDPVGFSKIVLKHGTTTIVADPHEIANVLGVLGVELFVKASVNLPLKILIDLPSCVPATDPAFGLETTPHVISDKEIEHLACFDNIVGLGEVMDFLSVVNASEKVLRKLKVASEKGLIVNGHAPLLTGGLLNAYISAGIMSDHESTSYHEGLEKLRKGMWLYIREGSAWRDLGELSKILLEKSDCELCAFVSDDVNVYDLFTQGHVDRIVNLAIEYGLDPVKAIKYATFNPAMRLHMEDHIGMLAPGRIADIVFSKNIKEIEPHTVISNGEIIYYKGELKKTFPRYKYPEEALNTVKLGSLLENLGFIPRIGEANGVARVNTINVQPGSALTKRTVEELIVENGEIRSDPSKDIMYVAVADRHKGSGSFSVGFVKGLGFKAGAIAQTIAHDTHNLIVSGWSPKDMQVAVQEIVRIQGGIVVVNEQQVVAEIPLKLAGLMSIEEPEEVFKKYVNMVEVLREKYGLNFESYFMTLALISLPVIPEVRITDKGLVDVSKGRLIPLVEEFFKA</sequence>
<dbReference type="InterPro" id="IPR006679">
    <property type="entry name" value="Adenine_deam"/>
</dbReference>
<evidence type="ECO:0000256" key="2">
    <source>
        <dbReference type="ARBA" id="ARBA00012782"/>
    </source>
</evidence>
<evidence type="ECO:0000256" key="5">
    <source>
        <dbReference type="ARBA" id="ARBA00047720"/>
    </source>
</evidence>
<dbReference type="InterPro" id="IPR026912">
    <property type="entry name" value="Adenine_deam_C"/>
</dbReference>